<feature type="chain" id="PRO_5005520230" evidence="2">
    <location>
        <begin position="20"/>
        <end position="87"/>
    </location>
</feature>
<name>A0A0K8TTQ8_CONLV</name>
<evidence type="ECO:0000256" key="1">
    <source>
        <dbReference type="SAM" id="MobiDB-lite"/>
    </source>
</evidence>
<dbReference type="AlphaFoldDB" id="A0A0K8TTQ8"/>
<feature type="region of interest" description="Disordered" evidence="1">
    <location>
        <begin position="23"/>
        <end position="87"/>
    </location>
</feature>
<keyword evidence="2" id="KW-0732">Signal</keyword>
<sequence length="87" mass="9020">MSASGRLLFVCLTLGLVFALLGNPIPDAGDAARDAGPDGGSLERSETIEGRQATLSERNTRNCPDPDCPEPPAPNPPENTNCGDPVC</sequence>
<feature type="compositionally biased region" description="Basic and acidic residues" evidence="1">
    <location>
        <begin position="30"/>
        <end position="49"/>
    </location>
</feature>
<evidence type="ECO:0000313" key="3">
    <source>
        <dbReference type="EMBL" id="JAI17859.1"/>
    </source>
</evidence>
<reference evidence="3" key="1">
    <citation type="submission" date="2015-04" db="EMBL/GenBank/DDBJ databases">
        <authorList>
            <person name="Syromyatnikov M.Y."/>
            <person name="Popov V.N."/>
        </authorList>
    </citation>
    <scope>NUCLEOTIDE SEQUENCE</scope>
    <source>
        <tissue evidence="3">Venom duct</tissue>
    </source>
</reference>
<evidence type="ECO:0000256" key="2">
    <source>
        <dbReference type="SAM" id="SignalP"/>
    </source>
</evidence>
<accession>A0A0K8TTQ8</accession>
<feature type="signal peptide" evidence="2">
    <location>
        <begin position="1"/>
        <end position="19"/>
    </location>
</feature>
<protein>
    <submittedName>
        <fullName evidence="3">Conopeptide</fullName>
    </submittedName>
</protein>
<proteinExistence type="predicted"/>
<dbReference type="EMBL" id="GCVH01000034">
    <property type="protein sequence ID" value="JAI17859.1"/>
    <property type="molecule type" value="Transcribed_RNA"/>
</dbReference>
<organism evidence="3">
    <name type="scientific">Conus lenavati</name>
    <name type="common">Cone snail</name>
    <dbReference type="NCBI Taxonomy" id="1519839"/>
    <lineage>
        <taxon>Eukaryota</taxon>
        <taxon>Metazoa</taxon>
        <taxon>Spiralia</taxon>
        <taxon>Lophotrochozoa</taxon>
        <taxon>Mollusca</taxon>
        <taxon>Gastropoda</taxon>
        <taxon>Caenogastropoda</taxon>
        <taxon>Neogastropoda</taxon>
        <taxon>Conoidea</taxon>
        <taxon>Conidae</taxon>
        <taxon>Conus</taxon>
        <taxon>Splinoconus</taxon>
    </lineage>
</organism>